<proteinExistence type="inferred from homology"/>
<keyword evidence="4 5" id="KW-0274">FAD</keyword>
<dbReference type="Gene3D" id="1.20.140.10">
    <property type="entry name" value="Butyryl-CoA Dehydrogenase, subunit A, domain 3"/>
    <property type="match status" value="1"/>
</dbReference>
<evidence type="ECO:0000256" key="2">
    <source>
        <dbReference type="ARBA" id="ARBA00009347"/>
    </source>
</evidence>
<comment type="caution">
    <text evidence="9">The sequence shown here is derived from an EMBL/GenBank/DDBJ whole genome shotgun (WGS) entry which is preliminary data.</text>
</comment>
<feature type="domain" description="Acyl-CoA oxidase/dehydrogenase middle" evidence="7">
    <location>
        <begin position="121"/>
        <end position="216"/>
    </location>
</feature>
<comment type="similarity">
    <text evidence="2 5">Belongs to the acyl-CoA dehydrogenase family.</text>
</comment>
<dbReference type="InterPro" id="IPR037069">
    <property type="entry name" value="AcylCoA_DH/ox_N_sf"/>
</dbReference>
<evidence type="ECO:0000259" key="8">
    <source>
        <dbReference type="Pfam" id="PF02771"/>
    </source>
</evidence>
<dbReference type="SUPFAM" id="SSF47203">
    <property type="entry name" value="Acyl-CoA dehydrogenase C-terminal domain-like"/>
    <property type="match status" value="1"/>
</dbReference>
<dbReference type="InterPro" id="IPR009075">
    <property type="entry name" value="AcylCo_DH/oxidase_C"/>
</dbReference>
<protein>
    <submittedName>
        <fullName evidence="9">Acyl-CoA dehydrogenase family protein</fullName>
    </submittedName>
</protein>
<keyword evidence="5" id="KW-0560">Oxidoreductase</keyword>
<evidence type="ECO:0000256" key="5">
    <source>
        <dbReference type="RuleBase" id="RU362125"/>
    </source>
</evidence>
<accession>A0ABU1FB20</accession>
<feature type="domain" description="Acyl-CoA dehydrogenase/oxidase N-terminal" evidence="8">
    <location>
        <begin position="6"/>
        <end position="116"/>
    </location>
</feature>
<gene>
    <name evidence="9" type="ORF">RGD00_14250</name>
</gene>
<organism evidence="9 10">
    <name type="scientific">Ruixingdingia sedimenti</name>
    <dbReference type="NCBI Taxonomy" id="3073604"/>
    <lineage>
        <taxon>Bacteria</taxon>
        <taxon>Pseudomonadati</taxon>
        <taxon>Pseudomonadota</taxon>
        <taxon>Alphaproteobacteria</taxon>
        <taxon>Rhodobacterales</taxon>
        <taxon>Paracoccaceae</taxon>
        <taxon>Ruixingdingia</taxon>
    </lineage>
</organism>
<dbReference type="Gene3D" id="2.40.110.10">
    <property type="entry name" value="Butyryl-CoA Dehydrogenase, subunit A, domain 2"/>
    <property type="match status" value="1"/>
</dbReference>
<comment type="cofactor">
    <cofactor evidence="1 5">
        <name>FAD</name>
        <dbReference type="ChEBI" id="CHEBI:57692"/>
    </cofactor>
</comment>
<dbReference type="Gene3D" id="1.10.540.10">
    <property type="entry name" value="Acyl-CoA dehydrogenase/oxidase, N-terminal domain"/>
    <property type="match status" value="1"/>
</dbReference>
<dbReference type="Pfam" id="PF02771">
    <property type="entry name" value="Acyl-CoA_dh_N"/>
    <property type="match status" value="1"/>
</dbReference>
<evidence type="ECO:0000259" key="7">
    <source>
        <dbReference type="Pfam" id="PF02770"/>
    </source>
</evidence>
<dbReference type="PANTHER" id="PTHR43884:SF12">
    <property type="entry name" value="ISOVALERYL-COA DEHYDROGENASE, MITOCHONDRIAL-RELATED"/>
    <property type="match status" value="1"/>
</dbReference>
<feature type="domain" description="Acyl-CoA dehydrogenase/oxidase C-terminal" evidence="6">
    <location>
        <begin position="230"/>
        <end position="378"/>
    </location>
</feature>
<dbReference type="RefSeq" id="WP_310458012.1">
    <property type="nucleotide sequence ID" value="NZ_JAVKPH010000017.1"/>
</dbReference>
<dbReference type="InterPro" id="IPR009100">
    <property type="entry name" value="AcylCoA_DH/oxidase_NM_dom_sf"/>
</dbReference>
<dbReference type="InterPro" id="IPR006091">
    <property type="entry name" value="Acyl-CoA_Oxase/DH_mid-dom"/>
</dbReference>
<dbReference type="SUPFAM" id="SSF56645">
    <property type="entry name" value="Acyl-CoA dehydrogenase NM domain-like"/>
    <property type="match status" value="1"/>
</dbReference>
<keyword evidence="10" id="KW-1185">Reference proteome</keyword>
<sequence length="388" mass="41362">MPLDPETRAQLVDQIRRFVDDRLIPREAEVADADAMPADIIDEMRGMGLFGLSIAEDYGGLGLDMEEEALVIFEIGRAAPAFRSIFATNVGIGSQGIAIDGTPEQKAKYLPGLASGAIIGSFALTEPEVGSDAGSVRTTARREGDHYILNGTKRFITNAPHAGLFTVMARTDPAAKGAAGVSAFAVEAGVPGLSLGKPERKMGQQGAHVCDVIFDNARVPAEALIGGVEGRGFKTAMKVLDKGRLHIAAACTGLAERIIDDMLDYAVGRRQFGRAIADFQLLQAMFADSKAEALAARALVLDAARRRDAGEDVSMAASCAKMFASEMVGRVADRNVQVHGGAGYIKDYRAEQLYRDARLFRIYEGTTQIQQTIIAKTLIAEAKARAGT</sequence>
<name>A0ABU1FB20_9RHOB</name>
<reference evidence="9 10" key="1">
    <citation type="submission" date="2023-09" db="EMBL/GenBank/DDBJ databases">
        <title>Xinfangfangia sedmenti sp. nov., isolated the sedment.</title>
        <authorList>
            <person name="Xu L."/>
        </authorList>
    </citation>
    <scope>NUCLEOTIDE SEQUENCE [LARGE SCALE GENOMIC DNA]</scope>
    <source>
        <strain evidence="9 10">LG-4</strain>
    </source>
</reference>
<keyword evidence="3 5" id="KW-0285">Flavoprotein</keyword>
<evidence type="ECO:0000313" key="9">
    <source>
        <dbReference type="EMBL" id="MDR5653773.1"/>
    </source>
</evidence>
<evidence type="ECO:0000256" key="3">
    <source>
        <dbReference type="ARBA" id="ARBA00022630"/>
    </source>
</evidence>
<dbReference type="Pfam" id="PF02770">
    <property type="entry name" value="Acyl-CoA_dh_M"/>
    <property type="match status" value="1"/>
</dbReference>
<dbReference type="PANTHER" id="PTHR43884">
    <property type="entry name" value="ACYL-COA DEHYDROGENASE"/>
    <property type="match status" value="1"/>
</dbReference>
<evidence type="ECO:0000256" key="4">
    <source>
        <dbReference type="ARBA" id="ARBA00022827"/>
    </source>
</evidence>
<dbReference type="InterPro" id="IPR046373">
    <property type="entry name" value="Acyl-CoA_Oxase/DH_mid-dom_sf"/>
</dbReference>
<evidence type="ECO:0000313" key="10">
    <source>
        <dbReference type="Proteomes" id="UP001247754"/>
    </source>
</evidence>
<evidence type="ECO:0000259" key="6">
    <source>
        <dbReference type="Pfam" id="PF00441"/>
    </source>
</evidence>
<dbReference type="Proteomes" id="UP001247754">
    <property type="component" value="Unassembled WGS sequence"/>
</dbReference>
<evidence type="ECO:0000256" key="1">
    <source>
        <dbReference type="ARBA" id="ARBA00001974"/>
    </source>
</evidence>
<dbReference type="PIRSF" id="PIRSF016578">
    <property type="entry name" value="HsaA"/>
    <property type="match status" value="1"/>
</dbReference>
<dbReference type="InterPro" id="IPR036250">
    <property type="entry name" value="AcylCo_DH-like_C"/>
</dbReference>
<dbReference type="Pfam" id="PF00441">
    <property type="entry name" value="Acyl-CoA_dh_1"/>
    <property type="match status" value="1"/>
</dbReference>
<dbReference type="EMBL" id="JAVKPH010000017">
    <property type="protein sequence ID" value="MDR5653773.1"/>
    <property type="molecule type" value="Genomic_DNA"/>
</dbReference>
<dbReference type="InterPro" id="IPR013786">
    <property type="entry name" value="AcylCoA_DH/ox_N"/>
</dbReference>